<evidence type="ECO:0000256" key="1">
    <source>
        <dbReference type="SAM" id="Phobius"/>
    </source>
</evidence>
<keyword evidence="1" id="KW-1133">Transmembrane helix</keyword>
<keyword evidence="3" id="KW-1185">Reference proteome</keyword>
<dbReference type="Proteomes" id="UP001358417">
    <property type="component" value="Unassembled WGS sequence"/>
</dbReference>
<proteinExistence type="predicted"/>
<accession>A0AAV9MSL1</accession>
<feature type="transmembrane region" description="Helical" evidence="1">
    <location>
        <begin position="12"/>
        <end position="28"/>
    </location>
</feature>
<keyword evidence="1" id="KW-0472">Membrane</keyword>
<reference evidence="2 3" key="1">
    <citation type="submission" date="2023-08" db="EMBL/GenBank/DDBJ databases">
        <title>Black Yeasts Isolated from many extreme environments.</title>
        <authorList>
            <person name="Coleine C."/>
            <person name="Stajich J.E."/>
            <person name="Selbmann L."/>
        </authorList>
    </citation>
    <scope>NUCLEOTIDE SEQUENCE [LARGE SCALE GENOMIC DNA]</scope>
    <source>
        <strain evidence="2 3">CCFEE 5792</strain>
    </source>
</reference>
<sequence>MSTEEFSKRSTPVLAMVVVLSFTLWIFISRNHEYSGSFPSMVADHRAIVGLLVNVVSSILSALQLFVICSMMNFAFRTRLFRQPAELSDLSFWSAVSSARVEVRLPWPKATFVCFVALVGPILAGLWAGALTPVFTTSSSISPGHALIPLYPTSDYSTFVLNASGTVSTTNCLFSYLDGYKSRRITSCPTVNLMAGLLNSASTASNLTEHRIHPKLNNETWSFQDRSYGVGSSIGIYNSTRQCGPNCVSMSYEETGYSSSVTCTKRNDTTIIFDTVMKDTAVLVLRSESIILPGGVTSPIPAFHIARNLASGAVFAWSANSSTDLGHYLVIEDETGGSDAKFFNHMFCQLAFTPTLFKVTAFMETKLIKVEPLTTSNDPVPVFDPTEGVANQIMKDLDLLSRASATMVVSSLTNAITASLNIVNATHIPRLDMKRAAEIAMENSLVALVDDLLLARGAAQTSFSGQHPENRGEADATTTVTVVKLGSAAFDIIQMIITSLIAVLFVAEAFRTRFWAALPRFDFVDLRAVVAACLSGIGNPGGHHEYTPLSASIQREKRASTVIGQYVQSEPTLRCVSTTETGNMLRPRARHAQHVSNALLQSSPYHVEPVDLPLLTGSSNNVKMFSTPAIATYVENNAYRVS</sequence>
<dbReference type="RefSeq" id="XP_064700211.1">
    <property type="nucleotide sequence ID" value="XM_064854212.1"/>
</dbReference>
<dbReference type="EMBL" id="JAVRRD010000047">
    <property type="protein sequence ID" value="KAK5044553.1"/>
    <property type="molecule type" value="Genomic_DNA"/>
</dbReference>
<gene>
    <name evidence="2" type="ORF">LTR84_010677</name>
</gene>
<evidence type="ECO:0000313" key="3">
    <source>
        <dbReference type="Proteomes" id="UP001358417"/>
    </source>
</evidence>
<name>A0AAV9MSL1_9EURO</name>
<comment type="caution">
    <text evidence="2">The sequence shown here is derived from an EMBL/GenBank/DDBJ whole genome shotgun (WGS) entry which is preliminary data.</text>
</comment>
<feature type="transmembrane region" description="Helical" evidence="1">
    <location>
        <begin position="48"/>
        <end position="76"/>
    </location>
</feature>
<evidence type="ECO:0008006" key="4">
    <source>
        <dbReference type="Google" id="ProtNLM"/>
    </source>
</evidence>
<keyword evidence="1" id="KW-0812">Transmembrane</keyword>
<evidence type="ECO:0000313" key="2">
    <source>
        <dbReference type="EMBL" id="KAK5044553.1"/>
    </source>
</evidence>
<dbReference type="AlphaFoldDB" id="A0AAV9MSL1"/>
<dbReference type="GeneID" id="89978833"/>
<organism evidence="2 3">
    <name type="scientific">Exophiala bonariae</name>
    <dbReference type="NCBI Taxonomy" id="1690606"/>
    <lineage>
        <taxon>Eukaryota</taxon>
        <taxon>Fungi</taxon>
        <taxon>Dikarya</taxon>
        <taxon>Ascomycota</taxon>
        <taxon>Pezizomycotina</taxon>
        <taxon>Eurotiomycetes</taxon>
        <taxon>Chaetothyriomycetidae</taxon>
        <taxon>Chaetothyriales</taxon>
        <taxon>Herpotrichiellaceae</taxon>
        <taxon>Exophiala</taxon>
    </lineage>
</organism>
<protein>
    <recommendedName>
        <fullName evidence="4">Membrane-associated protein</fullName>
    </recommendedName>
</protein>
<feature type="transmembrane region" description="Helical" evidence="1">
    <location>
        <begin position="110"/>
        <end position="130"/>
    </location>
</feature>